<accession>A0AAU8K935</accession>
<dbReference type="AlphaFoldDB" id="A0AAU8K935"/>
<dbReference type="EMBL" id="CP159872">
    <property type="protein sequence ID" value="XCM83792.1"/>
    <property type="molecule type" value="Genomic_DNA"/>
</dbReference>
<reference evidence="1" key="1">
    <citation type="submission" date="2024-06" db="EMBL/GenBank/DDBJ databases">
        <title>The genome sequences of Kitasatospora sp. strain HUAS MG31.</title>
        <authorList>
            <person name="Mo P."/>
        </authorList>
    </citation>
    <scope>NUCLEOTIDE SEQUENCE</scope>
    <source>
        <strain evidence="1">HUAS MG31</strain>
    </source>
</reference>
<sequence length="278" mass="29229">MTYLADEDGEDGEDDTLEAAMRAPAARTVPCRTCGRTGTCATCGGTGISPPPGLRAAVPTDGRCRSCQGGGGCNQCDGQGCWHPVGSPRPARERTDPGFAPCPECHGTRRCTVCEGTAFDDEALPCSTCVGEGQVAATHGASPAMRTITFEQGHPTAPDAPWGQQILTLTTDGTLGYRQQGRGEVHSSHGRVDPARIEALLATLARTGFPAAPQRTFPPGASVTTLAVEPGGRVVIDYFVALELDGYREVIRALGDLNTALRNRDDASLAAWCFERRV</sequence>
<protein>
    <submittedName>
        <fullName evidence="1">Uncharacterized protein</fullName>
    </submittedName>
</protein>
<dbReference type="RefSeq" id="WP_354644729.1">
    <property type="nucleotide sequence ID" value="NZ_CP159872.1"/>
</dbReference>
<organism evidence="1">
    <name type="scientific">Kitasatospora camelliae</name>
    <dbReference type="NCBI Taxonomy" id="3156397"/>
    <lineage>
        <taxon>Bacteria</taxon>
        <taxon>Bacillati</taxon>
        <taxon>Actinomycetota</taxon>
        <taxon>Actinomycetes</taxon>
        <taxon>Kitasatosporales</taxon>
        <taxon>Streptomycetaceae</taxon>
        <taxon>Kitasatospora</taxon>
    </lineage>
</organism>
<evidence type="ECO:0000313" key="1">
    <source>
        <dbReference type="EMBL" id="XCM83792.1"/>
    </source>
</evidence>
<gene>
    <name evidence="1" type="ORF">ABWK59_35160</name>
</gene>
<name>A0AAU8K935_9ACTN</name>
<dbReference type="KEGG" id="kcm:ABWK59_35160"/>
<proteinExistence type="predicted"/>